<dbReference type="GO" id="GO:0005737">
    <property type="term" value="C:cytoplasm"/>
    <property type="evidence" value="ECO:0007669"/>
    <property type="project" value="UniProtKB-SubCell"/>
</dbReference>
<dbReference type="InParanoid" id="A0A2J7R829"/>
<dbReference type="InterPro" id="IPR000169">
    <property type="entry name" value="Pept_cys_AS"/>
</dbReference>
<keyword evidence="8 9" id="KW-0788">Thiol protease</keyword>
<dbReference type="AlphaFoldDB" id="A0A2J7R829"/>
<dbReference type="EMBL" id="NEVH01006723">
    <property type="protein sequence ID" value="PNF36988.1"/>
    <property type="molecule type" value="Genomic_DNA"/>
</dbReference>
<evidence type="ECO:0000256" key="7">
    <source>
        <dbReference type="ARBA" id="ARBA00022801"/>
    </source>
</evidence>
<evidence type="ECO:0000256" key="6">
    <source>
        <dbReference type="ARBA" id="ARBA00022670"/>
    </source>
</evidence>
<dbReference type="FunCoup" id="A0A2J7R829">
    <property type="interactions" value="1704"/>
</dbReference>
<gene>
    <name evidence="11" type="primary">BLMH</name>
    <name evidence="11" type="ORF">B7P43_G08042</name>
</gene>
<dbReference type="STRING" id="105785.A0A2J7R829"/>
<feature type="active site" evidence="10">
    <location>
        <position position="406"/>
    </location>
</feature>
<evidence type="ECO:0000256" key="1">
    <source>
        <dbReference type="ARBA" id="ARBA00000423"/>
    </source>
</evidence>
<comment type="subcellular location">
    <subcellularLocation>
        <location evidence="2 9">Cytoplasm</location>
    </subcellularLocation>
</comment>
<dbReference type="Pfam" id="PF03051">
    <property type="entry name" value="Peptidase_C1_2"/>
    <property type="match status" value="1"/>
</dbReference>
<keyword evidence="5 9" id="KW-0963">Cytoplasm</keyword>
<name>A0A2J7R829_9NEOP</name>
<dbReference type="OrthoDB" id="2666448at2759"/>
<dbReference type="GO" id="GO:0043418">
    <property type="term" value="P:homocysteine catabolic process"/>
    <property type="evidence" value="ECO:0007669"/>
    <property type="project" value="TreeGrafter"/>
</dbReference>
<dbReference type="Gene3D" id="3.90.70.10">
    <property type="entry name" value="Cysteine proteinases"/>
    <property type="match status" value="1"/>
</dbReference>
<evidence type="ECO:0000256" key="3">
    <source>
        <dbReference type="ARBA" id="ARBA00012465"/>
    </source>
</evidence>
<evidence type="ECO:0000313" key="11">
    <source>
        <dbReference type="EMBL" id="PNF36988.1"/>
    </source>
</evidence>
<keyword evidence="7 9" id="KW-0378">Hydrolase</keyword>
<dbReference type="GO" id="GO:0070005">
    <property type="term" value="F:cysteine-type aminopeptidase activity"/>
    <property type="evidence" value="ECO:0007669"/>
    <property type="project" value="InterPro"/>
</dbReference>
<dbReference type="EC" id="3.4.22.40" evidence="3 9"/>
<reference evidence="11 12" key="1">
    <citation type="submission" date="2017-12" db="EMBL/GenBank/DDBJ databases">
        <title>Hemimetabolous genomes reveal molecular basis of termite eusociality.</title>
        <authorList>
            <person name="Harrison M.C."/>
            <person name="Jongepier E."/>
            <person name="Robertson H.M."/>
            <person name="Arning N."/>
            <person name="Bitard-Feildel T."/>
            <person name="Chao H."/>
            <person name="Childers C.P."/>
            <person name="Dinh H."/>
            <person name="Doddapaneni H."/>
            <person name="Dugan S."/>
            <person name="Gowin J."/>
            <person name="Greiner C."/>
            <person name="Han Y."/>
            <person name="Hu H."/>
            <person name="Hughes D.S.T."/>
            <person name="Huylmans A.-K."/>
            <person name="Kemena C."/>
            <person name="Kremer L.P.M."/>
            <person name="Lee S.L."/>
            <person name="Lopez-Ezquerra A."/>
            <person name="Mallet L."/>
            <person name="Monroy-Kuhn J.M."/>
            <person name="Moser A."/>
            <person name="Murali S.C."/>
            <person name="Muzny D.M."/>
            <person name="Otani S."/>
            <person name="Piulachs M.-D."/>
            <person name="Poelchau M."/>
            <person name="Qu J."/>
            <person name="Schaub F."/>
            <person name="Wada-Katsumata A."/>
            <person name="Worley K.C."/>
            <person name="Xie Q."/>
            <person name="Ylla G."/>
            <person name="Poulsen M."/>
            <person name="Gibbs R.A."/>
            <person name="Schal C."/>
            <person name="Richards S."/>
            <person name="Belles X."/>
            <person name="Korb J."/>
            <person name="Bornberg-Bauer E."/>
        </authorList>
    </citation>
    <scope>NUCLEOTIDE SEQUENCE [LARGE SCALE GENOMIC DNA]</scope>
    <source>
        <tissue evidence="11">Whole body</tissue>
    </source>
</reference>
<dbReference type="InterPro" id="IPR004134">
    <property type="entry name" value="Peptidase_C1B"/>
</dbReference>
<keyword evidence="12" id="KW-1185">Reference proteome</keyword>
<dbReference type="InterPro" id="IPR038765">
    <property type="entry name" value="Papain-like_cys_pep_sf"/>
</dbReference>
<dbReference type="FunFam" id="3.90.70.10:FF:000021">
    <property type="entry name" value="Bleomycin hydrolase"/>
    <property type="match status" value="1"/>
</dbReference>
<accession>A0A2J7R829</accession>
<protein>
    <recommendedName>
        <fullName evidence="4 9">Bleomycin hydrolase</fullName>
        <ecNumber evidence="3 9">3.4.22.40</ecNumber>
    </recommendedName>
</protein>
<dbReference type="PIRSF" id="PIRSF005700">
    <property type="entry name" value="PepC"/>
    <property type="match status" value="1"/>
</dbReference>
<feature type="active site" evidence="10">
    <location>
        <position position="84"/>
    </location>
</feature>
<dbReference type="GO" id="GO:0006508">
    <property type="term" value="P:proteolysis"/>
    <property type="evidence" value="ECO:0007669"/>
    <property type="project" value="UniProtKB-KW"/>
</dbReference>
<evidence type="ECO:0000313" key="12">
    <source>
        <dbReference type="Proteomes" id="UP000235965"/>
    </source>
</evidence>
<comment type="catalytic activity">
    <reaction evidence="1 9">
        <text>Inactivates bleomycin B2 (a cytotoxic glycometallopeptide) by hydrolysis of a carboxyamide bond of beta-aminoalanine, but also shows general aminopeptidase activity. The specificity varies somewhat with source, but amino acid arylamides of Met, Leu and Ala are preferred.</text>
        <dbReference type="EC" id="3.4.22.40"/>
    </reaction>
</comment>
<evidence type="ECO:0000256" key="2">
    <source>
        <dbReference type="ARBA" id="ARBA00004496"/>
    </source>
</evidence>
<dbReference type="Proteomes" id="UP000235965">
    <property type="component" value="Unassembled WGS sequence"/>
</dbReference>
<dbReference type="GO" id="GO:0009636">
    <property type="term" value="P:response to toxic substance"/>
    <property type="evidence" value="ECO:0007669"/>
    <property type="project" value="TreeGrafter"/>
</dbReference>
<evidence type="ECO:0000256" key="10">
    <source>
        <dbReference type="PIRSR" id="PIRSR005700-1"/>
    </source>
</evidence>
<proteinExistence type="inferred from homology"/>
<dbReference type="SUPFAM" id="SSF54001">
    <property type="entry name" value="Cysteine proteinases"/>
    <property type="match status" value="1"/>
</dbReference>
<organism evidence="11 12">
    <name type="scientific">Cryptotermes secundus</name>
    <dbReference type="NCBI Taxonomy" id="105785"/>
    <lineage>
        <taxon>Eukaryota</taxon>
        <taxon>Metazoa</taxon>
        <taxon>Ecdysozoa</taxon>
        <taxon>Arthropoda</taxon>
        <taxon>Hexapoda</taxon>
        <taxon>Insecta</taxon>
        <taxon>Pterygota</taxon>
        <taxon>Neoptera</taxon>
        <taxon>Polyneoptera</taxon>
        <taxon>Dictyoptera</taxon>
        <taxon>Blattodea</taxon>
        <taxon>Blattoidea</taxon>
        <taxon>Termitoidae</taxon>
        <taxon>Kalotermitidae</taxon>
        <taxon>Cryptotermitinae</taxon>
        <taxon>Cryptotermes</taxon>
    </lineage>
</organism>
<comment type="caution">
    <text evidence="11">The sequence shown here is derived from an EMBL/GenBank/DDBJ whole genome shotgun (WGS) entry which is preliminary data.</text>
</comment>
<evidence type="ECO:0000256" key="9">
    <source>
        <dbReference type="PIRNR" id="PIRNR005700"/>
    </source>
</evidence>
<dbReference type="PROSITE" id="PS00139">
    <property type="entry name" value="THIOL_PROTEASE_CYS"/>
    <property type="match status" value="1"/>
</dbReference>
<feature type="active site" evidence="10">
    <location>
        <position position="384"/>
    </location>
</feature>
<dbReference type="GO" id="GO:0004197">
    <property type="term" value="F:cysteine-type endopeptidase activity"/>
    <property type="evidence" value="ECO:0007669"/>
    <property type="project" value="UniProtKB-EC"/>
</dbReference>
<dbReference type="PANTHER" id="PTHR10363:SF2">
    <property type="entry name" value="BLEOMYCIN HYDROLASE"/>
    <property type="match status" value="1"/>
</dbReference>
<sequence>MGANSDICVKMAFAASLSAETLQKFRNSFYADTKNILAQNVCTRVDPLDVCMSRKHLEETQHVFTHKIETEAKPITNQKNSGRCWIFATLNVIRIPFIKEYDLEEFEFSQAYLFFWDKIERCNYFLTNMVKAAQAGDRVDGRLVSFLLHDPINDGGQWDMVVNLINKHGLMPKKCFPESFSCESSLRMNAILKSKLREYTKELRSLVAEGASEEEISSHIQQQMSNIYRIIGICLGIPPDTFTWEYYNKAKEFKSTGQITPLDFYVKHVKPYFNVDDKVCLVTDPRPTNPYGKAYTVEYLGNVVDGRPVIYNNQPVELLMKLAAESIKSREPVWFGCEVAKRFAGKQGIEDLKVHDYNLVFGVDVTLGLTKAERLLYGESMMSHAMAFTAVSLNSAGNPTKFRVENSWGDERGEKGYLVMSSDWFMEFVFEVVVDKKFVSPDVMDVFTMKPIVLPAWDPMGTLAQ</sequence>
<comment type="similarity">
    <text evidence="9">Belongs to the peptidase C1 family.</text>
</comment>
<evidence type="ECO:0000256" key="8">
    <source>
        <dbReference type="ARBA" id="ARBA00022807"/>
    </source>
</evidence>
<evidence type="ECO:0000256" key="4">
    <source>
        <dbReference type="ARBA" id="ARBA00022227"/>
    </source>
</evidence>
<evidence type="ECO:0000256" key="5">
    <source>
        <dbReference type="ARBA" id="ARBA00022490"/>
    </source>
</evidence>
<keyword evidence="6 9" id="KW-0645">Protease</keyword>
<dbReference type="PANTHER" id="PTHR10363">
    <property type="entry name" value="BLEOMYCIN HYDROLASE"/>
    <property type="match status" value="1"/>
</dbReference>
<dbReference type="CDD" id="cd00585">
    <property type="entry name" value="Peptidase_C1B"/>
    <property type="match status" value="1"/>
</dbReference>